<dbReference type="Proteomes" id="UP000019140">
    <property type="component" value="Unassembled WGS sequence"/>
</dbReference>
<name>W4M5Z6_9BACT</name>
<dbReference type="Gene3D" id="3.40.50.1820">
    <property type="entry name" value="alpha/beta hydrolase"/>
    <property type="match status" value="1"/>
</dbReference>
<proteinExistence type="predicted"/>
<dbReference type="InterPro" id="IPR000073">
    <property type="entry name" value="AB_hydrolase_1"/>
</dbReference>
<reference evidence="2 3" key="1">
    <citation type="journal article" date="2014" name="Nature">
        <title>An environmental bacterial taxon with a large and distinct metabolic repertoire.</title>
        <authorList>
            <person name="Wilson M.C."/>
            <person name="Mori T."/>
            <person name="Ruckert C."/>
            <person name="Uria A.R."/>
            <person name="Helf M.J."/>
            <person name="Takada K."/>
            <person name="Gernert C."/>
            <person name="Steffens U.A."/>
            <person name="Heycke N."/>
            <person name="Schmitt S."/>
            <person name="Rinke C."/>
            <person name="Helfrich E.J."/>
            <person name="Brachmann A.O."/>
            <person name="Gurgui C."/>
            <person name="Wakimoto T."/>
            <person name="Kracht M."/>
            <person name="Crusemann M."/>
            <person name="Hentschel U."/>
            <person name="Abe I."/>
            <person name="Matsunaga S."/>
            <person name="Kalinowski J."/>
            <person name="Takeyama H."/>
            <person name="Piel J."/>
        </authorList>
    </citation>
    <scope>NUCLEOTIDE SEQUENCE [LARGE SCALE GENOMIC DNA]</scope>
    <source>
        <strain evidence="3">TSY2</strain>
    </source>
</reference>
<evidence type="ECO:0000313" key="3">
    <source>
        <dbReference type="Proteomes" id="UP000019140"/>
    </source>
</evidence>
<dbReference type="PRINTS" id="PR00111">
    <property type="entry name" value="ABHYDROLASE"/>
</dbReference>
<organism evidence="2 3">
    <name type="scientific">Candidatus Entotheonella gemina</name>
    <dbReference type="NCBI Taxonomy" id="1429439"/>
    <lineage>
        <taxon>Bacteria</taxon>
        <taxon>Pseudomonadati</taxon>
        <taxon>Nitrospinota/Tectimicrobiota group</taxon>
        <taxon>Candidatus Tectimicrobiota</taxon>
        <taxon>Candidatus Entotheonellia</taxon>
        <taxon>Candidatus Entotheonellales</taxon>
        <taxon>Candidatus Entotheonellaceae</taxon>
        <taxon>Candidatus Entotheonella</taxon>
    </lineage>
</organism>
<feature type="domain" description="AB hydrolase-1" evidence="1">
    <location>
        <begin position="27"/>
        <end position="249"/>
    </location>
</feature>
<dbReference type="Pfam" id="PF00561">
    <property type="entry name" value="Abhydrolase_1"/>
    <property type="match status" value="1"/>
</dbReference>
<protein>
    <recommendedName>
        <fullName evidence="1">AB hydrolase-1 domain-containing protein</fullName>
    </recommendedName>
</protein>
<comment type="caution">
    <text evidence="2">The sequence shown here is derived from an EMBL/GenBank/DDBJ whole genome shotgun (WGS) entry which is preliminary data.</text>
</comment>
<dbReference type="HOGENOM" id="CLU_020336_13_2_7"/>
<evidence type="ECO:0000259" key="1">
    <source>
        <dbReference type="Pfam" id="PF00561"/>
    </source>
</evidence>
<dbReference type="PANTHER" id="PTHR43689:SF8">
    <property type="entry name" value="ALPHA_BETA-HYDROLASES SUPERFAMILY PROTEIN"/>
    <property type="match status" value="1"/>
</dbReference>
<sequence length="261" mass="29203">MPADVREEFVEVGGARIRLTTGGSGEPLLLLHGTEGSQGWRRYAQALAEHFTVYLPSHPGFDGSERPGWLKTMPDLVCFYTWWMEQQGLEGARAIGFSLGGWLAAEIAATTRHAFSKLMLVDAAGIRPQEGEITDIFILSPAQITELSFHDPAQAPEYDDLYGRELSAEEREQAVQNREMAVRLTWKPYMHDPRLPYLLARVNMPVRIVWGRQDQLIPVECGELYQQAIPGAELIVIDNCGHVPQLEKPDAFVSAAMEFLP</sequence>
<dbReference type="InterPro" id="IPR029058">
    <property type="entry name" value="AB_hydrolase_fold"/>
</dbReference>
<dbReference type="EMBL" id="AZHX01000911">
    <property type="protein sequence ID" value="ETX05635.1"/>
    <property type="molecule type" value="Genomic_DNA"/>
</dbReference>
<dbReference type="PANTHER" id="PTHR43689">
    <property type="entry name" value="HYDROLASE"/>
    <property type="match status" value="1"/>
</dbReference>
<accession>W4M5Z6</accession>
<keyword evidence="3" id="KW-1185">Reference proteome</keyword>
<gene>
    <name evidence="2" type="ORF">ETSY2_21865</name>
</gene>
<dbReference type="SUPFAM" id="SSF53474">
    <property type="entry name" value="alpha/beta-Hydrolases"/>
    <property type="match status" value="1"/>
</dbReference>
<dbReference type="AlphaFoldDB" id="W4M5Z6"/>
<evidence type="ECO:0000313" key="2">
    <source>
        <dbReference type="EMBL" id="ETX05635.1"/>
    </source>
</evidence>